<sequence length="175" mass="18899">MCRLNTKLLEFHFGINEGVFFFSEQLFDDACDEPTLPRSDPPYTWGTGTVEIPDLDILRSGTNRVGLPSDRKQKPALHAVTREEKAEKNSAAVEEKAEKNSAATEEEKAVKNTEVAVEGKAGEASVAVWQVESEEDTGTTSGTTRHSGGPGGRTPELQPRSGESVASAGVWARSH</sequence>
<proteinExistence type="predicted"/>
<name>A0AAV7PPQ6_PLEWA</name>
<dbReference type="AlphaFoldDB" id="A0AAV7PPQ6"/>
<comment type="caution">
    <text evidence="2">The sequence shown here is derived from an EMBL/GenBank/DDBJ whole genome shotgun (WGS) entry which is preliminary data.</text>
</comment>
<keyword evidence="3" id="KW-1185">Reference proteome</keyword>
<dbReference type="EMBL" id="JANPWB010000011">
    <property type="protein sequence ID" value="KAJ1130223.1"/>
    <property type="molecule type" value="Genomic_DNA"/>
</dbReference>
<evidence type="ECO:0000313" key="3">
    <source>
        <dbReference type="Proteomes" id="UP001066276"/>
    </source>
</evidence>
<reference evidence="2" key="1">
    <citation type="journal article" date="2022" name="bioRxiv">
        <title>Sequencing and chromosome-scale assembly of the giantPleurodeles waltlgenome.</title>
        <authorList>
            <person name="Brown T."/>
            <person name="Elewa A."/>
            <person name="Iarovenko S."/>
            <person name="Subramanian E."/>
            <person name="Araus A.J."/>
            <person name="Petzold A."/>
            <person name="Susuki M."/>
            <person name="Suzuki K.-i.T."/>
            <person name="Hayashi T."/>
            <person name="Toyoda A."/>
            <person name="Oliveira C."/>
            <person name="Osipova E."/>
            <person name="Leigh N.D."/>
            <person name="Simon A."/>
            <person name="Yun M.H."/>
        </authorList>
    </citation>
    <scope>NUCLEOTIDE SEQUENCE</scope>
    <source>
        <strain evidence="2">20211129_DDA</strain>
        <tissue evidence="2">Liver</tissue>
    </source>
</reference>
<accession>A0AAV7PPQ6</accession>
<gene>
    <name evidence="2" type="ORF">NDU88_008579</name>
</gene>
<protein>
    <submittedName>
        <fullName evidence="2">Uncharacterized protein</fullName>
    </submittedName>
</protein>
<feature type="region of interest" description="Disordered" evidence="1">
    <location>
        <begin position="62"/>
        <end position="175"/>
    </location>
</feature>
<evidence type="ECO:0000313" key="2">
    <source>
        <dbReference type="EMBL" id="KAJ1130223.1"/>
    </source>
</evidence>
<dbReference type="Proteomes" id="UP001066276">
    <property type="component" value="Chromosome 7"/>
</dbReference>
<organism evidence="2 3">
    <name type="scientific">Pleurodeles waltl</name>
    <name type="common">Iberian ribbed newt</name>
    <dbReference type="NCBI Taxonomy" id="8319"/>
    <lineage>
        <taxon>Eukaryota</taxon>
        <taxon>Metazoa</taxon>
        <taxon>Chordata</taxon>
        <taxon>Craniata</taxon>
        <taxon>Vertebrata</taxon>
        <taxon>Euteleostomi</taxon>
        <taxon>Amphibia</taxon>
        <taxon>Batrachia</taxon>
        <taxon>Caudata</taxon>
        <taxon>Salamandroidea</taxon>
        <taxon>Salamandridae</taxon>
        <taxon>Pleurodelinae</taxon>
        <taxon>Pleurodeles</taxon>
    </lineage>
</organism>
<feature type="compositionally biased region" description="Low complexity" evidence="1">
    <location>
        <begin position="138"/>
        <end position="147"/>
    </location>
</feature>
<evidence type="ECO:0000256" key="1">
    <source>
        <dbReference type="SAM" id="MobiDB-lite"/>
    </source>
</evidence>
<feature type="compositionally biased region" description="Basic and acidic residues" evidence="1">
    <location>
        <begin position="80"/>
        <end position="111"/>
    </location>
</feature>